<dbReference type="NCBIfam" id="NF009967">
    <property type="entry name" value="PRK13430.1"/>
    <property type="match status" value="1"/>
</dbReference>
<keyword evidence="6 7" id="KW-0066">ATP synthesis</keyword>
<evidence type="ECO:0000256" key="1">
    <source>
        <dbReference type="ARBA" id="ARBA00004370"/>
    </source>
</evidence>
<evidence type="ECO:0000256" key="6">
    <source>
        <dbReference type="ARBA" id="ARBA00023310"/>
    </source>
</evidence>
<protein>
    <recommendedName>
        <fullName evidence="7">ATP synthase subunit delta</fullName>
    </recommendedName>
    <alternativeName>
        <fullName evidence="7">ATP synthase F(1) sector subunit delta</fullName>
    </alternativeName>
    <alternativeName>
        <fullName evidence="7">F-type ATPase subunit delta</fullName>
        <shortName evidence="7">F-ATPase subunit delta</shortName>
    </alternativeName>
</protein>
<evidence type="ECO:0000313" key="8">
    <source>
        <dbReference type="EMBL" id="NYG55444.1"/>
    </source>
</evidence>
<comment type="caution">
    <text evidence="8">The sequence shown here is derived from an EMBL/GenBank/DDBJ whole genome shotgun (WGS) entry which is preliminary data.</text>
</comment>
<organism evidence="8 9">
    <name type="scientific">Nocardioides perillae</name>
    <dbReference type="NCBI Taxonomy" id="1119534"/>
    <lineage>
        <taxon>Bacteria</taxon>
        <taxon>Bacillati</taxon>
        <taxon>Actinomycetota</taxon>
        <taxon>Actinomycetes</taxon>
        <taxon>Propionibacteriales</taxon>
        <taxon>Nocardioidaceae</taxon>
        <taxon>Nocardioides</taxon>
    </lineage>
</organism>
<reference evidence="8 9" key="1">
    <citation type="submission" date="2020-07" db="EMBL/GenBank/DDBJ databases">
        <title>Sequencing the genomes of 1000 actinobacteria strains.</title>
        <authorList>
            <person name="Klenk H.-P."/>
        </authorList>
    </citation>
    <scope>NUCLEOTIDE SEQUENCE [LARGE SCALE GENOMIC DNA]</scope>
    <source>
        <strain evidence="8 9">DSM 24552</strain>
    </source>
</reference>
<comment type="function">
    <text evidence="7">F(1)F(0) ATP synthase produces ATP from ADP in the presence of a proton or sodium gradient. F-type ATPases consist of two structural domains, F(1) containing the extramembraneous catalytic core and F(0) containing the membrane proton channel, linked together by a central stalk and a peripheral stalk. During catalysis, ATP synthesis in the catalytic domain of F(1) is coupled via a rotary mechanism of the central stalk subunits to proton translocation.</text>
</comment>
<evidence type="ECO:0000256" key="4">
    <source>
        <dbReference type="ARBA" id="ARBA00023065"/>
    </source>
</evidence>
<evidence type="ECO:0000256" key="5">
    <source>
        <dbReference type="ARBA" id="ARBA00023136"/>
    </source>
</evidence>
<dbReference type="InterPro" id="IPR000711">
    <property type="entry name" value="ATPase_OSCP/dsu"/>
</dbReference>
<accession>A0A7Y9RU84</accession>
<comment type="similarity">
    <text evidence="7">Belongs to the ATPase delta chain family.</text>
</comment>
<keyword evidence="7" id="KW-0139">CF(1)</keyword>
<evidence type="ECO:0000256" key="2">
    <source>
        <dbReference type="ARBA" id="ARBA00022448"/>
    </source>
</evidence>
<dbReference type="NCBIfam" id="TIGR01145">
    <property type="entry name" value="ATP_synt_delta"/>
    <property type="match status" value="1"/>
</dbReference>
<comment type="subcellular location">
    <subcellularLocation>
        <location evidence="7">Cell membrane</location>
        <topology evidence="7">Peripheral membrane protein</topology>
    </subcellularLocation>
    <subcellularLocation>
        <location evidence="1">Membrane</location>
    </subcellularLocation>
</comment>
<keyword evidence="4 7" id="KW-0406">Ion transport</keyword>
<sequence>MAFRGASAEAVATLTDALSARVDGGADAARVGGDLFSVAGVLRTEPGLRRVATDASLAAEAKSGLVRQLFAGKVDDAALDLVASAVERRWTTTRDLADAVEHLGVIAVVRSEADAGRLADELFAVAQTVKGEPQLRDALSDPSRSAADKRGLVRTLLEGKALPATVALVEQSLAGTYRTVGVALAAYSQVAAQVHGQGVATVRVARPLSDTDRQRLTDALSRQHGREVHLNVVVEPGLIGGIRVEIGDDVIDGTVRNRLDEATRALAG</sequence>
<evidence type="ECO:0000256" key="3">
    <source>
        <dbReference type="ARBA" id="ARBA00022781"/>
    </source>
</evidence>
<keyword evidence="5 7" id="KW-0472">Membrane</keyword>
<evidence type="ECO:0000256" key="7">
    <source>
        <dbReference type="HAMAP-Rule" id="MF_01416"/>
    </source>
</evidence>
<dbReference type="PANTHER" id="PTHR11910">
    <property type="entry name" value="ATP SYNTHASE DELTA CHAIN"/>
    <property type="match status" value="1"/>
</dbReference>
<gene>
    <name evidence="7" type="primary">atpH</name>
    <name evidence="8" type="ORF">BJ989_001748</name>
</gene>
<dbReference type="Proteomes" id="UP000544110">
    <property type="component" value="Unassembled WGS sequence"/>
</dbReference>
<dbReference type="RefSeq" id="WP_179517885.1">
    <property type="nucleotide sequence ID" value="NZ_JACCAC010000001.1"/>
</dbReference>
<evidence type="ECO:0000313" key="9">
    <source>
        <dbReference type="Proteomes" id="UP000544110"/>
    </source>
</evidence>
<dbReference type="GO" id="GO:0046933">
    <property type="term" value="F:proton-transporting ATP synthase activity, rotational mechanism"/>
    <property type="evidence" value="ECO:0007669"/>
    <property type="project" value="UniProtKB-UniRule"/>
</dbReference>
<dbReference type="Pfam" id="PF00213">
    <property type="entry name" value="OSCP"/>
    <property type="match status" value="1"/>
</dbReference>
<keyword evidence="3 7" id="KW-0375">Hydrogen ion transport</keyword>
<dbReference type="HAMAP" id="MF_01416">
    <property type="entry name" value="ATP_synth_delta_bact"/>
    <property type="match status" value="1"/>
</dbReference>
<name>A0A7Y9RU84_9ACTN</name>
<dbReference type="EMBL" id="JACCAC010000001">
    <property type="protein sequence ID" value="NYG55444.1"/>
    <property type="molecule type" value="Genomic_DNA"/>
</dbReference>
<dbReference type="AlphaFoldDB" id="A0A7Y9RU84"/>
<dbReference type="GO" id="GO:0045259">
    <property type="term" value="C:proton-transporting ATP synthase complex"/>
    <property type="evidence" value="ECO:0007669"/>
    <property type="project" value="UniProtKB-KW"/>
</dbReference>
<dbReference type="PRINTS" id="PR00125">
    <property type="entry name" value="ATPASEDELTA"/>
</dbReference>
<dbReference type="GO" id="GO:0005886">
    <property type="term" value="C:plasma membrane"/>
    <property type="evidence" value="ECO:0007669"/>
    <property type="project" value="UniProtKB-SubCell"/>
</dbReference>
<keyword evidence="9" id="KW-1185">Reference proteome</keyword>
<keyword evidence="2 7" id="KW-0813">Transport</keyword>
<comment type="function">
    <text evidence="7">This protein is part of the stalk that links CF(0) to CF(1). It either transmits conformational changes from CF(0) to CF(1) or is implicated in proton conduction.</text>
</comment>
<keyword evidence="7" id="KW-1003">Cell membrane</keyword>
<proteinExistence type="inferred from homology"/>